<name>A0ACC3CJU7_PYRYE</name>
<proteinExistence type="predicted"/>
<sequence>MGRSGSTTPSLSCVAVRRGALTLTVRRGGGANPLPPRLLPLAAAPPADTTEGVGDAGEDSLAATVAAATPPRLRRHRALHGKGDKRRGEPAQCGRPPLTPDSAAPRDQAPLRPPSGHGISTGRLASSMSTGQGVVVDR</sequence>
<evidence type="ECO:0000313" key="2">
    <source>
        <dbReference type="Proteomes" id="UP000798662"/>
    </source>
</evidence>
<gene>
    <name evidence="1" type="ORF">I4F81_012817</name>
</gene>
<evidence type="ECO:0000313" key="1">
    <source>
        <dbReference type="EMBL" id="KAK1870355.1"/>
    </source>
</evidence>
<dbReference type="Proteomes" id="UP000798662">
    <property type="component" value="Chromosome 3"/>
</dbReference>
<reference evidence="1" key="1">
    <citation type="submission" date="2019-11" db="EMBL/GenBank/DDBJ databases">
        <title>Nori genome reveals adaptations in red seaweeds to the harsh intertidal environment.</title>
        <authorList>
            <person name="Wang D."/>
            <person name="Mao Y."/>
        </authorList>
    </citation>
    <scope>NUCLEOTIDE SEQUENCE</scope>
    <source>
        <tissue evidence="1">Gametophyte</tissue>
    </source>
</reference>
<keyword evidence="2" id="KW-1185">Reference proteome</keyword>
<accession>A0ACC3CJU7</accession>
<organism evidence="1 2">
    <name type="scientific">Pyropia yezoensis</name>
    <name type="common">Susabi-nori</name>
    <name type="synonym">Porphyra yezoensis</name>
    <dbReference type="NCBI Taxonomy" id="2788"/>
    <lineage>
        <taxon>Eukaryota</taxon>
        <taxon>Rhodophyta</taxon>
        <taxon>Bangiophyceae</taxon>
        <taxon>Bangiales</taxon>
        <taxon>Bangiaceae</taxon>
        <taxon>Pyropia</taxon>
    </lineage>
</organism>
<comment type="caution">
    <text evidence="1">The sequence shown here is derived from an EMBL/GenBank/DDBJ whole genome shotgun (WGS) entry which is preliminary data.</text>
</comment>
<dbReference type="EMBL" id="CM020620">
    <property type="protein sequence ID" value="KAK1870355.1"/>
    <property type="molecule type" value="Genomic_DNA"/>
</dbReference>
<protein>
    <submittedName>
        <fullName evidence="1">Uncharacterized protein</fullName>
    </submittedName>
</protein>